<gene>
    <name evidence="1" type="ORF">LCGC14_0507480</name>
</gene>
<proteinExistence type="predicted"/>
<accession>A0A0F9S298</accession>
<organism evidence="1">
    <name type="scientific">marine sediment metagenome</name>
    <dbReference type="NCBI Taxonomy" id="412755"/>
    <lineage>
        <taxon>unclassified sequences</taxon>
        <taxon>metagenomes</taxon>
        <taxon>ecological metagenomes</taxon>
    </lineage>
</organism>
<sequence length="143" mass="16376">MFRFKVPRKRRLAVPALRISKPLEGLTGIVQGWPATDIEERMYIAFLHNAVLPDDIEFQPSYLAGRSMLGEIRPDFALHIGLIQIWYADEDFFHRTAEQANRDAFNDARLFNEMQGAIEFPIRISGDDLETQEKADAAVRGKL</sequence>
<protein>
    <submittedName>
        <fullName evidence="1">Uncharacterized protein</fullName>
    </submittedName>
</protein>
<reference evidence="1" key="1">
    <citation type="journal article" date="2015" name="Nature">
        <title>Complex archaea that bridge the gap between prokaryotes and eukaryotes.</title>
        <authorList>
            <person name="Spang A."/>
            <person name="Saw J.H."/>
            <person name="Jorgensen S.L."/>
            <person name="Zaremba-Niedzwiedzka K."/>
            <person name="Martijn J."/>
            <person name="Lind A.E."/>
            <person name="van Eijk R."/>
            <person name="Schleper C."/>
            <person name="Guy L."/>
            <person name="Ettema T.J."/>
        </authorList>
    </citation>
    <scope>NUCLEOTIDE SEQUENCE</scope>
</reference>
<dbReference type="AlphaFoldDB" id="A0A0F9S298"/>
<comment type="caution">
    <text evidence="1">The sequence shown here is derived from an EMBL/GenBank/DDBJ whole genome shotgun (WGS) entry which is preliminary data.</text>
</comment>
<evidence type="ECO:0000313" key="1">
    <source>
        <dbReference type="EMBL" id="KKN62895.1"/>
    </source>
</evidence>
<dbReference type="EMBL" id="LAZR01000609">
    <property type="protein sequence ID" value="KKN62895.1"/>
    <property type="molecule type" value="Genomic_DNA"/>
</dbReference>
<name>A0A0F9S298_9ZZZZ</name>